<dbReference type="HAMAP" id="MF_00024">
    <property type="entry name" value="CobD_CbiB"/>
    <property type="match status" value="1"/>
</dbReference>
<evidence type="ECO:0000256" key="1">
    <source>
        <dbReference type="ARBA" id="ARBA00004651"/>
    </source>
</evidence>
<dbReference type="UniPathway" id="UPA00148"/>
<dbReference type="PANTHER" id="PTHR34308">
    <property type="entry name" value="COBALAMIN BIOSYNTHESIS PROTEIN CBIB"/>
    <property type="match status" value="1"/>
</dbReference>
<dbReference type="InterPro" id="IPR004485">
    <property type="entry name" value="Cobalamin_biosynth_CobD/CbiB"/>
</dbReference>
<evidence type="ECO:0000256" key="4">
    <source>
        <dbReference type="ARBA" id="ARBA00022475"/>
    </source>
</evidence>
<evidence type="ECO:0000256" key="5">
    <source>
        <dbReference type="ARBA" id="ARBA00022573"/>
    </source>
</evidence>
<reference evidence="10" key="1">
    <citation type="journal article" date="2015" name="Nature">
        <title>Complex archaea that bridge the gap between prokaryotes and eukaryotes.</title>
        <authorList>
            <person name="Spang A."/>
            <person name="Saw J.H."/>
            <person name="Jorgensen S.L."/>
            <person name="Zaremba-Niedzwiedzka K."/>
            <person name="Martijn J."/>
            <person name="Lind A.E."/>
            <person name="van Eijk R."/>
            <person name="Schleper C."/>
            <person name="Guy L."/>
            <person name="Ettema T.J."/>
        </authorList>
    </citation>
    <scope>NUCLEOTIDE SEQUENCE</scope>
</reference>
<name>A0A0F9RY59_9ZZZZ</name>
<dbReference type="EMBL" id="LAZR01000660">
    <property type="protein sequence ID" value="KKN61390.1"/>
    <property type="molecule type" value="Genomic_DNA"/>
</dbReference>
<dbReference type="Pfam" id="PF03186">
    <property type="entry name" value="CobD_Cbib"/>
    <property type="match status" value="1"/>
</dbReference>
<evidence type="ECO:0000256" key="6">
    <source>
        <dbReference type="ARBA" id="ARBA00022692"/>
    </source>
</evidence>
<feature type="transmembrane region" description="Helical" evidence="9">
    <location>
        <begin position="58"/>
        <end position="77"/>
    </location>
</feature>
<evidence type="ECO:0000256" key="8">
    <source>
        <dbReference type="ARBA" id="ARBA00023136"/>
    </source>
</evidence>
<keyword evidence="5" id="KW-0169">Cobalamin biosynthesis</keyword>
<keyword evidence="6 9" id="KW-0812">Transmembrane</keyword>
<dbReference type="NCBIfam" id="TIGR00380">
    <property type="entry name" value="cobal_cbiB"/>
    <property type="match status" value="1"/>
</dbReference>
<dbReference type="GO" id="GO:0048472">
    <property type="term" value="F:threonine-phosphate decarboxylase activity"/>
    <property type="evidence" value="ECO:0007669"/>
    <property type="project" value="InterPro"/>
</dbReference>
<evidence type="ECO:0000256" key="7">
    <source>
        <dbReference type="ARBA" id="ARBA00022989"/>
    </source>
</evidence>
<feature type="transmembrane region" description="Helical" evidence="9">
    <location>
        <begin position="300"/>
        <end position="318"/>
    </location>
</feature>
<evidence type="ECO:0000256" key="3">
    <source>
        <dbReference type="ARBA" id="ARBA00006263"/>
    </source>
</evidence>
<sequence length="320" mass="34074">MMIYAAALLAGFLIEATLSWPTAIFRIIGHPVTWIGHMITRLEALLNRPSRSPIKLKISGAITVLAVLVASVVPAWAVSSILPTTWPGILTGGLLAWPFLATRSLYDHVQAIALPLAAGQTDQARRAVSLIIGRNSTALDDKAIARASLESLAENSSDGVIAPLFWGLVFGLPGLVGYKVINTFDSMIGHRSARYVHFGMVAARLDDLANLIPSRVTGVLFALVSGRPGHTGNVMFRDASQHRSPNAGWPEAAMAAAIDVRLSGPRVYGDTVAEEPWLNGGAADPDATAVRRGLWLYQRVMLAVAFGLGLIVLLEGMSNA</sequence>
<comment type="caution">
    <text evidence="10">The sequence shown here is derived from an EMBL/GenBank/DDBJ whole genome shotgun (WGS) entry which is preliminary data.</text>
</comment>
<organism evidence="10">
    <name type="scientific">marine sediment metagenome</name>
    <dbReference type="NCBI Taxonomy" id="412755"/>
    <lineage>
        <taxon>unclassified sequences</taxon>
        <taxon>metagenomes</taxon>
        <taxon>ecological metagenomes</taxon>
    </lineage>
</organism>
<comment type="similarity">
    <text evidence="3">Belongs to the CobD/CbiB family.</text>
</comment>
<keyword evidence="8 9" id="KW-0472">Membrane</keyword>
<dbReference type="GO" id="GO:0009236">
    <property type="term" value="P:cobalamin biosynthetic process"/>
    <property type="evidence" value="ECO:0007669"/>
    <property type="project" value="UniProtKB-UniPathway"/>
</dbReference>
<keyword evidence="4" id="KW-1003">Cell membrane</keyword>
<accession>A0A0F9RY59</accession>
<proteinExistence type="inferred from homology"/>
<keyword evidence="7 9" id="KW-1133">Transmembrane helix</keyword>
<evidence type="ECO:0008006" key="11">
    <source>
        <dbReference type="Google" id="ProtNLM"/>
    </source>
</evidence>
<dbReference type="GO" id="GO:0005886">
    <property type="term" value="C:plasma membrane"/>
    <property type="evidence" value="ECO:0007669"/>
    <property type="project" value="UniProtKB-SubCell"/>
</dbReference>
<protein>
    <recommendedName>
        <fullName evidence="11">Cobalamin biosynthesis protein CobD</fullName>
    </recommendedName>
</protein>
<comment type="pathway">
    <text evidence="2">Cofactor biosynthesis; adenosylcobalamin biosynthesis.</text>
</comment>
<gene>
    <name evidence="10" type="ORF">LCGC14_0522570</name>
</gene>
<comment type="subcellular location">
    <subcellularLocation>
        <location evidence="1">Cell membrane</location>
        <topology evidence="1">Multi-pass membrane protein</topology>
    </subcellularLocation>
</comment>
<evidence type="ECO:0000313" key="10">
    <source>
        <dbReference type="EMBL" id="KKN61390.1"/>
    </source>
</evidence>
<feature type="transmembrane region" description="Helical" evidence="9">
    <location>
        <begin position="160"/>
        <end position="181"/>
    </location>
</feature>
<evidence type="ECO:0000256" key="2">
    <source>
        <dbReference type="ARBA" id="ARBA00004953"/>
    </source>
</evidence>
<dbReference type="AlphaFoldDB" id="A0A0F9RY59"/>
<dbReference type="PANTHER" id="PTHR34308:SF1">
    <property type="entry name" value="COBALAMIN BIOSYNTHESIS PROTEIN CBIB"/>
    <property type="match status" value="1"/>
</dbReference>
<evidence type="ECO:0000256" key="9">
    <source>
        <dbReference type="SAM" id="Phobius"/>
    </source>
</evidence>